<accession>A0A1I6E1N4</accession>
<evidence type="ECO:0000259" key="1">
    <source>
        <dbReference type="Pfam" id="PF26593"/>
    </source>
</evidence>
<dbReference type="Pfam" id="PF26593">
    <property type="entry name" value="TraC-like"/>
    <property type="match status" value="1"/>
</dbReference>
<gene>
    <name evidence="2" type="ORF">SAMN05660706_12329</name>
</gene>
<proteinExistence type="predicted"/>
<keyword evidence="3" id="KW-1185">Reference proteome</keyword>
<dbReference type="Proteomes" id="UP000199584">
    <property type="component" value="Unassembled WGS sequence"/>
</dbReference>
<evidence type="ECO:0000313" key="2">
    <source>
        <dbReference type="EMBL" id="SFR11643.1"/>
    </source>
</evidence>
<name>A0A1I6E1N4_9FIRM</name>
<evidence type="ECO:0000313" key="3">
    <source>
        <dbReference type="Proteomes" id="UP000199584"/>
    </source>
</evidence>
<dbReference type="InterPro" id="IPR058596">
    <property type="entry name" value="TraC-like_dom"/>
</dbReference>
<dbReference type="AlphaFoldDB" id="A0A1I6E1N4"/>
<dbReference type="RefSeq" id="WP_092485239.1">
    <property type="nucleotide sequence ID" value="NZ_FOYM01000023.1"/>
</dbReference>
<sequence>MIIKKIRGNKKTARGIDAAEAKQDSKASVQQWLPFKDVADGVVYRRDGSLVSVLRVRPYNFALKSKNEKRRVISAVHEAFNGQRESLQILCLGRPVDLDAYLRHLENLSRDLTGKPGRRRLLQNYLRYVSGMVAGGEALERRYYILLPHKKGSQAREEAIQWAFELKEMLEGAGLDVDVCNDQEIIDLLFCFTQPVQAAFERPPAPISHISTQVDS</sequence>
<dbReference type="EMBL" id="FOYM01000023">
    <property type="protein sequence ID" value="SFR11643.1"/>
    <property type="molecule type" value="Genomic_DNA"/>
</dbReference>
<protein>
    <recommendedName>
        <fullName evidence="1">TraC-like domain-containing protein</fullName>
    </recommendedName>
</protein>
<dbReference type="STRING" id="39060.SAMN05660706_12329"/>
<feature type="domain" description="TraC-like" evidence="1">
    <location>
        <begin position="40"/>
        <end position="147"/>
    </location>
</feature>
<organism evidence="2 3">
    <name type="scientific">Desulfoscipio geothermicus DSM 3669</name>
    <dbReference type="NCBI Taxonomy" id="1121426"/>
    <lineage>
        <taxon>Bacteria</taxon>
        <taxon>Bacillati</taxon>
        <taxon>Bacillota</taxon>
        <taxon>Clostridia</taxon>
        <taxon>Eubacteriales</taxon>
        <taxon>Desulfallaceae</taxon>
        <taxon>Desulfoscipio</taxon>
    </lineage>
</organism>
<reference evidence="3" key="1">
    <citation type="submission" date="2016-10" db="EMBL/GenBank/DDBJ databases">
        <authorList>
            <person name="Varghese N."/>
            <person name="Submissions S."/>
        </authorList>
    </citation>
    <scope>NUCLEOTIDE SEQUENCE [LARGE SCALE GENOMIC DNA]</scope>
    <source>
        <strain evidence="3">DSM 3669</strain>
    </source>
</reference>
<dbReference type="OrthoDB" id="2578816at2"/>